<gene>
    <name evidence="1" type="ORF">G210_5018</name>
</gene>
<dbReference type="EMBL" id="AOGT01000423">
    <property type="protein sequence ID" value="EMG49986.1"/>
    <property type="molecule type" value="Genomic_DNA"/>
</dbReference>
<dbReference type="SUPFAM" id="SSF52058">
    <property type="entry name" value="L domain-like"/>
    <property type="match status" value="1"/>
</dbReference>
<proteinExistence type="predicted"/>
<evidence type="ECO:0000313" key="1">
    <source>
        <dbReference type="EMBL" id="EMG49986.1"/>
    </source>
</evidence>
<name>M3ITR3_CANMX</name>
<accession>M3ITR3</accession>
<organism evidence="1 2">
    <name type="scientific">Candida maltosa (strain Xu316)</name>
    <name type="common">Yeast</name>
    <dbReference type="NCBI Taxonomy" id="1245528"/>
    <lineage>
        <taxon>Eukaryota</taxon>
        <taxon>Fungi</taxon>
        <taxon>Dikarya</taxon>
        <taxon>Ascomycota</taxon>
        <taxon>Saccharomycotina</taxon>
        <taxon>Pichiomycetes</taxon>
        <taxon>Debaryomycetaceae</taxon>
        <taxon>Candida/Lodderomyces clade</taxon>
        <taxon>Candida</taxon>
    </lineage>
</organism>
<protein>
    <submittedName>
        <fullName evidence="1">Uncharacterized protein</fullName>
    </submittedName>
</protein>
<dbReference type="OrthoDB" id="4027637at2759"/>
<evidence type="ECO:0000313" key="2">
    <source>
        <dbReference type="Proteomes" id="UP000011777"/>
    </source>
</evidence>
<dbReference type="Proteomes" id="UP000011777">
    <property type="component" value="Unassembled WGS sequence"/>
</dbReference>
<dbReference type="AlphaFoldDB" id="M3ITR3"/>
<dbReference type="HOGENOM" id="CLU_1495999_0_0_1"/>
<keyword evidence="2" id="KW-1185">Reference proteome</keyword>
<reference evidence="1 2" key="1">
    <citation type="submission" date="2013-02" db="EMBL/GenBank/DDBJ databases">
        <title>Genome sequence of Candida maltosa Xu316, a potential industrial strain for xylitol and ethanol production.</title>
        <authorList>
            <person name="Yu J."/>
            <person name="Wang Q."/>
            <person name="Geng X."/>
            <person name="Bao W."/>
            <person name="He P."/>
            <person name="Cai J."/>
        </authorList>
    </citation>
    <scope>NUCLEOTIDE SEQUENCE [LARGE SCALE GENOMIC DNA]</scope>
    <source>
        <strain evidence="2">Xu316</strain>
    </source>
</reference>
<comment type="caution">
    <text evidence="1">The sequence shown here is derived from an EMBL/GenBank/DDBJ whole genome shotgun (WGS) entry which is preliminary data.</text>
</comment>
<sequence>MFENFEVPIVYYEENFTLEPVFRQMPYLQKLLATETTIPNLKDLQVLILLTWSFLSRITTFENLTQYENLWSLLLSDCEFPVEAFQDASTFPNMFRFDYLDGVRPWITTDHLVCSKNLLIWQLRGKITIEKWTLLKSLRRLELGGIDVGDNFEFDFPSGVYHLEIINTHLQSMIDVIFPS</sequence>